<evidence type="ECO:0000256" key="1">
    <source>
        <dbReference type="SAM" id="MobiDB-lite"/>
    </source>
</evidence>
<feature type="region of interest" description="Disordered" evidence="1">
    <location>
        <begin position="75"/>
        <end position="96"/>
    </location>
</feature>
<feature type="region of interest" description="Disordered" evidence="1">
    <location>
        <begin position="1"/>
        <end position="55"/>
    </location>
</feature>
<evidence type="ECO:0000313" key="2">
    <source>
        <dbReference type="EMBL" id="KAK2849339.1"/>
    </source>
</evidence>
<evidence type="ECO:0000313" key="3">
    <source>
        <dbReference type="Proteomes" id="UP001187415"/>
    </source>
</evidence>
<protein>
    <submittedName>
        <fullName evidence="2">Uncharacterized protein</fullName>
    </submittedName>
</protein>
<reference evidence="2" key="1">
    <citation type="submission" date="2023-07" db="EMBL/GenBank/DDBJ databases">
        <title>Chromosome-level Genome Assembly of Striped Snakehead (Channa striata).</title>
        <authorList>
            <person name="Liu H."/>
        </authorList>
    </citation>
    <scope>NUCLEOTIDE SEQUENCE</scope>
    <source>
        <strain evidence="2">Gz</strain>
        <tissue evidence="2">Muscle</tissue>
    </source>
</reference>
<gene>
    <name evidence="2" type="ORF">Q5P01_009173</name>
</gene>
<dbReference type="AlphaFoldDB" id="A0AA88N6A4"/>
<organism evidence="2 3">
    <name type="scientific">Channa striata</name>
    <name type="common">Snakehead murrel</name>
    <name type="synonym">Ophicephalus striatus</name>
    <dbReference type="NCBI Taxonomy" id="64152"/>
    <lineage>
        <taxon>Eukaryota</taxon>
        <taxon>Metazoa</taxon>
        <taxon>Chordata</taxon>
        <taxon>Craniata</taxon>
        <taxon>Vertebrata</taxon>
        <taxon>Euteleostomi</taxon>
        <taxon>Actinopterygii</taxon>
        <taxon>Neopterygii</taxon>
        <taxon>Teleostei</taxon>
        <taxon>Neoteleostei</taxon>
        <taxon>Acanthomorphata</taxon>
        <taxon>Anabantaria</taxon>
        <taxon>Anabantiformes</taxon>
        <taxon>Channoidei</taxon>
        <taxon>Channidae</taxon>
        <taxon>Channa</taxon>
    </lineage>
</organism>
<sequence length="96" mass="10403">MLTQEEEEKEKEVHRVVSGAPGEQLLAPVTYTNTSPRQQGPAPAPQPPTPPVTCPYTSQGSCQVICISHALRRRTPPLRHTPRPSLCSLTSSAGDF</sequence>
<feature type="compositionally biased region" description="Polar residues" evidence="1">
    <location>
        <begin position="87"/>
        <end position="96"/>
    </location>
</feature>
<feature type="compositionally biased region" description="Pro residues" evidence="1">
    <location>
        <begin position="42"/>
        <end position="53"/>
    </location>
</feature>
<proteinExistence type="predicted"/>
<keyword evidence="3" id="KW-1185">Reference proteome</keyword>
<accession>A0AA88N6A4</accession>
<comment type="caution">
    <text evidence="2">The sequence shown here is derived from an EMBL/GenBank/DDBJ whole genome shotgun (WGS) entry which is preliminary data.</text>
</comment>
<name>A0AA88N6A4_CHASR</name>
<dbReference type="Proteomes" id="UP001187415">
    <property type="component" value="Unassembled WGS sequence"/>
</dbReference>
<dbReference type="EMBL" id="JAUPFM010000006">
    <property type="protein sequence ID" value="KAK2849339.1"/>
    <property type="molecule type" value="Genomic_DNA"/>
</dbReference>